<reference evidence="2 3" key="1">
    <citation type="submission" date="2024-03" db="EMBL/GenBank/DDBJ databases">
        <title>Human intestinal bacterial collection.</title>
        <authorList>
            <person name="Pauvert C."/>
            <person name="Hitch T.C.A."/>
            <person name="Clavel T."/>
        </authorList>
    </citation>
    <scope>NUCLEOTIDE SEQUENCE [LARGE SCALE GENOMIC DNA]</scope>
    <source>
        <strain evidence="2 3">CLA-AA-H185</strain>
    </source>
</reference>
<sequence>MTIRPVDFATIQRTDDVGMMKHQQDAKPVVEQQNIQVEIKKQEYHDASQVKHKDNASKEEERFDAREEGKNKYKQSMSKKKKDAAKDGKVVQKSAHGGFDIKI</sequence>
<keyword evidence="3" id="KW-1185">Reference proteome</keyword>
<evidence type="ECO:0000256" key="1">
    <source>
        <dbReference type="SAM" id="MobiDB-lite"/>
    </source>
</evidence>
<gene>
    <name evidence="2" type="ORF">WMO43_07900</name>
</gene>
<accession>A0ABV1HDJ9</accession>
<feature type="compositionally biased region" description="Basic and acidic residues" evidence="1">
    <location>
        <begin position="41"/>
        <end position="71"/>
    </location>
</feature>
<dbReference type="RefSeq" id="WP_177963050.1">
    <property type="nucleotide sequence ID" value="NZ_JBBMEX010000007.1"/>
</dbReference>
<name>A0ABV1HDJ9_9FIRM</name>
<dbReference type="EMBL" id="JBBMEX010000007">
    <property type="protein sequence ID" value="MEQ2557790.1"/>
    <property type="molecule type" value="Genomic_DNA"/>
</dbReference>
<organism evidence="2 3">
    <name type="scientific">Maccoyibacter intestinihominis</name>
    <dbReference type="NCBI Taxonomy" id="3133499"/>
    <lineage>
        <taxon>Bacteria</taxon>
        <taxon>Bacillati</taxon>
        <taxon>Bacillota</taxon>
        <taxon>Clostridia</taxon>
        <taxon>Lachnospirales</taxon>
        <taxon>Lachnospiraceae</taxon>
        <taxon>Maccoyibacter</taxon>
    </lineage>
</organism>
<comment type="caution">
    <text evidence="2">The sequence shown here is derived from an EMBL/GenBank/DDBJ whole genome shotgun (WGS) entry which is preliminary data.</text>
</comment>
<dbReference type="Proteomes" id="UP001454489">
    <property type="component" value="Unassembled WGS sequence"/>
</dbReference>
<evidence type="ECO:0000313" key="3">
    <source>
        <dbReference type="Proteomes" id="UP001454489"/>
    </source>
</evidence>
<proteinExistence type="predicted"/>
<evidence type="ECO:0000313" key="2">
    <source>
        <dbReference type="EMBL" id="MEQ2557790.1"/>
    </source>
</evidence>
<protein>
    <submittedName>
        <fullName evidence="2">Uncharacterized protein</fullName>
    </submittedName>
</protein>
<feature type="region of interest" description="Disordered" evidence="1">
    <location>
        <begin position="41"/>
        <end position="103"/>
    </location>
</feature>